<dbReference type="PROSITE" id="PS50932">
    <property type="entry name" value="HTH_LACI_2"/>
    <property type="match status" value="1"/>
</dbReference>
<dbReference type="PANTHER" id="PTHR30146:SF109">
    <property type="entry name" value="HTH-TYPE TRANSCRIPTIONAL REGULATOR GALS"/>
    <property type="match status" value="1"/>
</dbReference>
<dbReference type="InterPro" id="IPR010982">
    <property type="entry name" value="Lambda_DNA-bd_dom_sf"/>
</dbReference>
<dbReference type="Gene3D" id="1.10.260.40">
    <property type="entry name" value="lambda repressor-like DNA-binding domains"/>
    <property type="match status" value="1"/>
</dbReference>
<evidence type="ECO:0000313" key="5">
    <source>
        <dbReference type="EMBL" id="GAA3649110.1"/>
    </source>
</evidence>
<dbReference type="PANTHER" id="PTHR30146">
    <property type="entry name" value="LACI-RELATED TRANSCRIPTIONAL REPRESSOR"/>
    <property type="match status" value="1"/>
</dbReference>
<dbReference type="CDD" id="cd01392">
    <property type="entry name" value="HTH_LacI"/>
    <property type="match status" value="1"/>
</dbReference>
<dbReference type="EMBL" id="BAAAYV010000002">
    <property type="protein sequence ID" value="GAA3649110.1"/>
    <property type="molecule type" value="Genomic_DNA"/>
</dbReference>
<dbReference type="PROSITE" id="PS00356">
    <property type="entry name" value="HTH_LACI_1"/>
    <property type="match status" value="1"/>
</dbReference>
<dbReference type="SMART" id="SM00354">
    <property type="entry name" value="HTH_LACI"/>
    <property type="match status" value="1"/>
</dbReference>
<dbReference type="Pfam" id="PF13377">
    <property type="entry name" value="Peripla_BP_3"/>
    <property type="match status" value="1"/>
</dbReference>
<keyword evidence="1" id="KW-0805">Transcription regulation</keyword>
<proteinExistence type="predicted"/>
<dbReference type="InterPro" id="IPR046335">
    <property type="entry name" value="LacI/GalR-like_sensor"/>
</dbReference>
<dbReference type="Gene3D" id="3.40.50.2300">
    <property type="match status" value="2"/>
</dbReference>
<dbReference type="InterPro" id="IPR028082">
    <property type="entry name" value="Peripla_BP_I"/>
</dbReference>
<evidence type="ECO:0000256" key="2">
    <source>
        <dbReference type="ARBA" id="ARBA00023125"/>
    </source>
</evidence>
<evidence type="ECO:0000256" key="3">
    <source>
        <dbReference type="ARBA" id="ARBA00023163"/>
    </source>
</evidence>
<protein>
    <submittedName>
        <fullName evidence="5">LacI family DNA-binding transcriptional regulator</fullName>
    </submittedName>
</protein>
<name>A0ABP7B4I5_9MICO</name>
<dbReference type="SUPFAM" id="SSF47413">
    <property type="entry name" value="lambda repressor-like DNA-binding domains"/>
    <property type="match status" value="1"/>
</dbReference>
<dbReference type="InterPro" id="IPR000843">
    <property type="entry name" value="HTH_LacI"/>
</dbReference>
<dbReference type="Pfam" id="PF00356">
    <property type="entry name" value="LacI"/>
    <property type="match status" value="1"/>
</dbReference>
<organism evidence="5 6">
    <name type="scientific">Microbacterium marinilacus</name>
    <dbReference type="NCBI Taxonomy" id="415209"/>
    <lineage>
        <taxon>Bacteria</taxon>
        <taxon>Bacillati</taxon>
        <taxon>Actinomycetota</taxon>
        <taxon>Actinomycetes</taxon>
        <taxon>Micrococcales</taxon>
        <taxon>Microbacteriaceae</taxon>
        <taxon>Microbacterium</taxon>
    </lineage>
</organism>
<keyword evidence="2 5" id="KW-0238">DNA-binding</keyword>
<dbReference type="Proteomes" id="UP001410795">
    <property type="component" value="Unassembled WGS sequence"/>
</dbReference>
<feature type="domain" description="HTH lacI-type" evidence="4">
    <location>
        <begin position="7"/>
        <end position="61"/>
    </location>
</feature>
<evidence type="ECO:0000256" key="1">
    <source>
        <dbReference type="ARBA" id="ARBA00023015"/>
    </source>
</evidence>
<reference evidence="6" key="1">
    <citation type="journal article" date="2019" name="Int. J. Syst. Evol. Microbiol.">
        <title>The Global Catalogue of Microorganisms (GCM) 10K type strain sequencing project: providing services to taxonomists for standard genome sequencing and annotation.</title>
        <authorList>
            <consortium name="The Broad Institute Genomics Platform"/>
            <consortium name="The Broad Institute Genome Sequencing Center for Infectious Disease"/>
            <person name="Wu L."/>
            <person name="Ma J."/>
        </authorList>
    </citation>
    <scope>NUCLEOTIDE SEQUENCE [LARGE SCALE GENOMIC DNA]</scope>
    <source>
        <strain evidence="6">JCM 16546</strain>
    </source>
</reference>
<dbReference type="RefSeq" id="WP_344779113.1">
    <property type="nucleotide sequence ID" value="NZ_BAAAYV010000002.1"/>
</dbReference>
<sequence>MSTIRPPSMADVAARAGVSHQTVSRVLNDHAYVRPATRDRVQAAIEELGYRRNQAARALATARTATVGILVTNATFFGPASTLFAIEAAARAEGYFVSIGSLPAYDPATVRASLDQLIDQGVDGVLVVVPQREVMSLIDDVAPAVPVVAVAARADIPADSPIRYVHVDQALGGALATQHLLDLGHERIVHVAGPEGWYDADERTRAYTVAMRRHGAESRLVPAGGWSAGKGHEVGAELAAEIAAGDGPTAIFAANDTLAMGLLRALWEAGVRVPDDVSLVGFDDIDGSEFLVPSLTTVRQPFAELGEVATHALLAPGTSSAQVVAVIPPELVVRDSTAPPA</sequence>
<dbReference type="GO" id="GO:0003677">
    <property type="term" value="F:DNA binding"/>
    <property type="evidence" value="ECO:0007669"/>
    <property type="project" value="UniProtKB-KW"/>
</dbReference>
<accession>A0ABP7B4I5</accession>
<comment type="caution">
    <text evidence="5">The sequence shown here is derived from an EMBL/GenBank/DDBJ whole genome shotgun (WGS) entry which is preliminary data.</text>
</comment>
<keyword evidence="3" id="KW-0804">Transcription</keyword>
<evidence type="ECO:0000313" key="6">
    <source>
        <dbReference type="Proteomes" id="UP001410795"/>
    </source>
</evidence>
<keyword evidence="6" id="KW-1185">Reference proteome</keyword>
<gene>
    <name evidence="5" type="ORF">GCM10022202_05990</name>
</gene>
<dbReference type="SUPFAM" id="SSF53822">
    <property type="entry name" value="Periplasmic binding protein-like I"/>
    <property type="match status" value="1"/>
</dbReference>
<evidence type="ECO:0000259" key="4">
    <source>
        <dbReference type="PROSITE" id="PS50932"/>
    </source>
</evidence>
<dbReference type="CDD" id="cd01574">
    <property type="entry name" value="PBP1_LacI"/>
    <property type="match status" value="1"/>
</dbReference>